<dbReference type="InterPro" id="IPR010982">
    <property type="entry name" value="Lambda_DNA-bd_dom_sf"/>
</dbReference>
<dbReference type="Pfam" id="PF00356">
    <property type="entry name" value="LacI"/>
    <property type="match status" value="1"/>
</dbReference>
<comment type="caution">
    <text evidence="5">The sequence shown here is derived from an EMBL/GenBank/DDBJ whole genome shotgun (WGS) entry which is preliminary data.</text>
</comment>
<dbReference type="Pfam" id="PF13377">
    <property type="entry name" value="Peripla_BP_3"/>
    <property type="match status" value="1"/>
</dbReference>
<dbReference type="Gene3D" id="3.40.50.2300">
    <property type="match status" value="2"/>
</dbReference>
<dbReference type="PANTHER" id="PTHR30146">
    <property type="entry name" value="LACI-RELATED TRANSCRIPTIONAL REPRESSOR"/>
    <property type="match status" value="1"/>
</dbReference>
<dbReference type="AlphaFoldDB" id="A0A926JSW3"/>
<name>A0A926JSW3_9FLAO</name>
<dbReference type="InterPro" id="IPR046335">
    <property type="entry name" value="LacI/GalR-like_sensor"/>
</dbReference>
<dbReference type="SMART" id="SM00354">
    <property type="entry name" value="HTH_LACI"/>
    <property type="match status" value="1"/>
</dbReference>
<dbReference type="GO" id="GO:0003700">
    <property type="term" value="F:DNA-binding transcription factor activity"/>
    <property type="evidence" value="ECO:0007669"/>
    <property type="project" value="TreeGrafter"/>
</dbReference>
<evidence type="ECO:0000256" key="2">
    <source>
        <dbReference type="ARBA" id="ARBA00023125"/>
    </source>
</evidence>
<dbReference type="SUPFAM" id="SSF47413">
    <property type="entry name" value="lambda repressor-like DNA-binding domains"/>
    <property type="match status" value="1"/>
</dbReference>
<dbReference type="SUPFAM" id="SSF53822">
    <property type="entry name" value="Periplasmic binding protein-like I"/>
    <property type="match status" value="1"/>
</dbReference>
<accession>A0A926JSW3</accession>
<evidence type="ECO:0000313" key="6">
    <source>
        <dbReference type="Proteomes" id="UP000653730"/>
    </source>
</evidence>
<keyword evidence="6" id="KW-1185">Reference proteome</keyword>
<organism evidence="5 6">
    <name type="scientific">Sinomicrobium weinanense</name>
    <dbReference type="NCBI Taxonomy" id="2842200"/>
    <lineage>
        <taxon>Bacteria</taxon>
        <taxon>Pseudomonadati</taxon>
        <taxon>Bacteroidota</taxon>
        <taxon>Flavobacteriia</taxon>
        <taxon>Flavobacteriales</taxon>
        <taxon>Flavobacteriaceae</taxon>
        <taxon>Sinomicrobium</taxon>
    </lineage>
</organism>
<dbReference type="InterPro" id="IPR028082">
    <property type="entry name" value="Peripla_BP_I"/>
</dbReference>
<reference evidence="5 6" key="1">
    <citation type="submission" date="2020-09" db="EMBL/GenBank/DDBJ databases">
        <title>Sinomicrobium weinanense sp. nov., a halophilic bacteria isolated from saline-alkali soil.</title>
        <authorList>
            <person name="Wu P."/>
            <person name="Ren H."/>
            <person name="Mei Y."/>
            <person name="Liang Y."/>
            <person name="Chen Z."/>
        </authorList>
    </citation>
    <scope>NUCLEOTIDE SEQUENCE [LARGE SCALE GENOMIC DNA]</scope>
    <source>
        <strain evidence="5 6">FJxs</strain>
    </source>
</reference>
<dbReference type="EMBL" id="JACVDC010000036">
    <property type="protein sequence ID" value="MBC9796771.1"/>
    <property type="molecule type" value="Genomic_DNA"/>
</dbReference>
<dbReference type="RefSeq" id="WP_187965916.1">
    <property type="nucleotide sequence ID" value="NZ_JACVDC010000036.1"/>
</dbReference>
<feature type="domain" description="HTH lacI-type" evidence="4">
    <location>
        <begin position="5"/>
        <end position="59"/>
    </location>
</feature>
<dbReference type="Proteomes" id="UP000653730">
    <property type="component" value="Unassembled WGS sequence"/>
</dbReference>
<dbReference type="PROSITE" id="PS50932">
    <property type="entry name" value="HTH_LACI_2"/>
    <property type="match status" value="1"/>
</dbReference>
<proteinExistence type="predicted"/>
<protein>
    <submittedName>
        <fullName evidence="5">LacI family DNA-binding transcriptional regulator</fullName>
    </submittedName>
</protein>
<sequence>MPGKTTIKDIARILKISSSTVSRALCDSYDVNPETREKVLKLAKELNYKRNFGAAGLAGGATHNIGIVLPYITVHYFSMVITGIQEIAFSQGYKIVLYVTNDSPQLEKDVLADLNVQNLDGLLVCVCTGSDSRSYFEQIMEQGTPIVFFGRVLADIEASKVQQDSYNGAFKAVEHLIRRGYKKIAHVGGPTHHLFTQKRLLGYVDALKKHGMEVNPEWIVQSGFSQENGEADMEALWAAKTRPDAVFAVSDRKAIGAMTTLKRHGVHIGKDFGVIGFTNDPMSTIVTPTLSTLAEPAYEIGKQSCELLLRHIAHKNNFQAREIVLSGELIVRESTDRGTGA</sequence>
<dbReference type="InterPro" id="IPR000843">
    <property type="entry name" value="HTH_LacI"/>
</dbReference>
<evidence type="ECO:0000256" key="3">
    <source>
        <dbReference type="ARBA" id="ARBA00023163"/>
    </source>
</evidence>
<evidence type="ECO:0000259" key="4">
    <source>
        <dbReference type="PROSITE" id="PS50932"/>
    </source>
</evidence>
<dbReference type="Gene3D" id="1.10.260.40">
    <property type="entry name" value="lambda repressor-like DNA-binding domains"/>
    <property type="match status" value="1"/>
</dbReference>
<evidence type="ECO:0000313" key="5">
    <source>
        <dbReference type="EMBL" id="MBC9796771.1"/>
    </source>
</evidence>
<gene>
    <name evidence="5" type="ORF">IBL28_12380</name>
</gene>
<evidence type="ECO:0000256" key="1">
    <source>
        <dbReference type="ARBA" id="ARBA00023015"/>
    </source>
</evidence>
<keyword evidence="1" id="KW-0805">Transcription regulation</keyword>
<dbReference type="GO" id="GO:0000976">
    <property type="term" value="F:transcription cis-regulatory region binding"/>
    <property type="evidence" value="ECO:0007669"/>
    <property type="project" value="TreeGrafter"/>
</dbReference>
<dbReference type="PANTHER" id="PTHR30146:SF109">
    <property type="entry name" value="HTH-TYPE TRANSCRIPTIONAL REGULATOR GALS"/>
    <property type="match status" value="1"/>
</dbReference>
<dbReference type="CDD" id="cd06267">
    <property type="entry name" value="PBP1_LacI_sugar_binding-like"/>
    <property type="match status" value="1"/>
</dbReference>
<keyword evidence="2 5" id="KW-0238">DNA-binding</keyword>
<keyword evidence="3" id="KW-0804">Transcription</keyword>
<dbReference type="CDD" id="cd01392">
    <property type="entry name" value="HTH_LacI"/>
    <property type="match status" value="1"/>
</dbReference>